<dbReference type="Gene3D" id="3.20.20.70">
    <property type="entry name" value="Aldolase class I"/>
    <property type="match status" value="1"/>
</dbReference>
<feature type="region of interest" description="Disordered" evidence="2">
    <location>
        <begin position="767"/>
        <end position="815"/>
    </location>
</feature>
<dbReference type="NCBIfam" id="TIGR00231">
    <property type="entry name" value="small_GTP"/>
    <property type="match status" value="1"/>
</dbReference>
<sequence length="973" mass="103743">MSSSSIRQCWASTKRAETTETNGLHALGPMKGEELYRNKATVYPAGRKQASIRLPAFVLKLDSGQVLGQLPRLEETLTQAIAGGLNGVLLSDSPSSTGASLYEAASTLKELLRGRATLLVTDRIDIVDAADADGVLLTPRGMPVPVARKLLQDSNRLVARAVATAEEATAAAAEGVNLLFLEGPDEETAPVARDIAQVKKSQAARSVPVVAMLHGPKAAGPNPFLMELVNAGVDGFALPQDTLQTAAQAFGLQSSSTATIEKQVAAIVEGLAGRGKRPARAAITREELEKKRQTGFGKVLDDAKGGLLDDERVFLFDASDLLREVLPEMEETTMLDDALRQLDELFLLVIVGEFNSGKSSVINALLGSAFLDSGILPTTNEISVLKYSSDGSDSTFRDQDGVFVRQLPADILREINIVDTPGTNVVLERQQRLTEEYVPRADLVIFVMSADRPFAESEVKFLRYIRKWGKKILFVVNKVDMLQDESEVREVLRFVQLNAQSLLGVDTARVLPIAARPALKTKLNILGPQAAGKRLGSSERSQLQANQDWEDSRFSALESFIADYLSGGASSGEGVRLKLQTPLFVSEALLDTAQKQLADLIATAEQEYQAVAAVEGQLADFQQNLASESKQRQQQAQQLVTDAQQKATALVESALQLGNREGLIAYLFGSKDNAQNLPIAKGFQPQVAAGALPDLRNLVESHSNLLKSSCSSQARELRSFADARAQQLGTTLDALAAGPPAAGLRSSSSSSSNGATPASVAYRAPVQDAAAPPEEAASPGGASQTSSSSSGGWHSPSDPSSSEPEASTSGMMQSSAPTSALALVKEFDPKAASLLLEEEVREAVVGTVGTAVGAGAGGIILTTILQTASQDILAVGLAGLVAYASVLNLPARRSKVKAKLEQRASKFAQELSMQLQQELQQATDQCLADVRAFMRPVEAATKAELDRLLDAEKRRSELSDRLRMLQERAAKIE</sequence>
<keyword evidence="3" id="KW-0812">Transmembrane</keyword>
<dbReference type="Pfam" id="PF02581">
    <property type="entry name" value="TMP-TENI"/>
    <property type="match status" value="1"/>
</dbReference>
<dbReference type="InterPro" id="IPR051943">
    <property type="entry name" value="TRAFAC_Dynamin-like_GTPase"/>
</dbReference>
<dbReference type="EMBL" id="JALJOV010000013">
    <property type="protein sequence ID" value="KAK9868745.1"/>
    <property type="molecule type" value="Genomic_DNA"/>
</dbReference>
<reference evidence="6 7" key="1">
    <citation type="journal article" date="2024" name="Nat. Commun.">
        <title>Phylogenomics reveals the evolutionary origins of lichenization in chlorophyte algae.</title>
        <authorList>
            <person name="Puginier C."/>
            <person name="Libourel C."/>
            <person name="Otte J."/>
            <person name="Skaloud P."/>
            <person name="Haon M."/>
            <person name="Grisel S."/>
            <person name="Petersen M."/>
            <person name="Berrin J.G."/>
            <person name="Delaux P.M."/>
            <person name="Dal Grande F."/>
            <person name="Keller J."/>
        </authorList>
    </citation>
    <scope>NUCLEOTIDE SEQUENCE [LARGE SCALE GENOMIC DNA]</scope>
    <source>
        <strain evidence="6 7">SAG 2523</strain>
    </source>
</reference>
<feature type="domain" description="G" evidence="4">
    <location>
        <begin position="349"/>
        <end position="478"/>
    </location>
</feature>
<evidence type="ECO:0000259" key="4">
    <source>
        <dbReference type="Pfam" id="PF01926"/>
    </source>
</evidence>
<dbReference type="InterPro" id="IPR013785">
    <property type="entry name" value="Aldolase_TIM"/>
</dbReference>
<dbReference type="CDD" id="cd09912">
    <property type="entry name" value="DLP_2"/>
    <property type="match status" value="1"/>
</dbReference>
<feature type="domain" description="Thiamine phosphate synthase/TenI" evidence="5">
    <location>
        <begin position="72"/>
        <end position="212"/>
    </location>
</feature>
<evidence type="ECO:0000256" key="2">
    <source>
        <dbReference type="SAM" id="MobiDB-lite"/>
    </source>
</evidence>
<keyword evidence="3" id="KW-1133">Transmembrane helix</keyword>
<dbReference type="GO" id="GO:0009228">
    <property type="term" value="P:thiamine biosynthetic process"/>
    <property type="evidence" value="ECO:0007669"/>
    <property type="project" value="UniProtKB-KW"/>
</dbReference>
<feature type="compositionally biased region" description="Low complexity" evidence="2">
    <location>
        <begin position="769"/>
        <end position="809"/>
    </location>
</feature>
<accession>A0AAW1TKU0</accession>
<dbReference type="GO" id="GO:0005525">
    <property type="term" value="F:GTP binding"/>
    <property type="evidence" value="ECO:0007669"/>
    <property type="project" value="InterPro"/>
</dbReference>
<evidence type="ECO:0000313" key="7">
    <source>
        <dbReference type="Proteomes" id="UP001485043"/>
    </source>
</evidence>
<name>A0AAW1TKU0_9CHLO</name>
<dbReference type="Gene3D" id="3.40.50.300">
    <property type="entry name" value="P-loop containing nucleotide triphosphate hydrolases"/>
    <property type="match status" value="1"/>
</dbReference>
<evidence type="ECO:0000313" key="6">
    <source>
        <dbReference type="EMBL" id="KAK9868745.1"/>
    </source>
</evidence>
<dbReference type="Proteomes" id="UP001485043">
    <property type="component" value="Unassembled WGS sequence"/>
</dbReference>
<dbReference type="SUPFAM" id="SSF52540">
    <property type="entry name" value="P-loop containing nucleoside triphosphate hydrolases"/>
    <property type="match status" value="1"/>
</dbReference>
<dbReference type="InterPro" id="IPR036206">
    <property type="entry name" value="ThiamineP_synth_sf"/>
</dbReference>
<dbReference type="InterPro" id="IPR006073">
    <property type="entry name" value="GTP-bd"/>
</dbReference>
<feature type="transmembrane region" description="Helical" evidence="3">
    <location>
        <begin position="872"/>
        <end position="891"/>
    </location>
</feature>
<dbReference type="Pfam" id="PF01926">
    <property type="entry name" value="MMR_HSR1"/>
    <property type="match status" value="1"/>
</dbReference>
<keyword evidence="3" id="KW-0472">Membrane</keyword>
<evidence type="ECO:0000259" key="5">
    <source>
        <dbReference type="Pfam" id="PF02581"/>
    </source>
</evidence>
<organism evidence="6 7">
    <name type="scientific">Apatococcus fuscideae</name>
    <dbReference type="NCBI Taxonomy" id="2026836"/>
    <lineage>
        <taxon>Eukaryota</taxon>
        <taxon>Viridiplantae</taxon>
        <taxon>Chlorophyta</taxon>
        <taxon>core chlorophytes</taxon>
        <taxon>Trebouxiophyceae</taxon>
        <taxon>Chlorellales</taxon>
        <taxon>Chlorellaceae</taxon>
        <taxon>Apatococcus</taxon>
    </lineage>
</organism>
<keyword evidence="7" id="KW-1185">Reference proteome</keyword>
<dbReference type="PANTHER" id="PTHR43681">
    <property type="entry name" value="TRANSMEMBRANE GTPASE FZO"/>
    <property type="match status" value="1"/>
</dbReference>
<feature type="coiled-coil region" evidence="1">
    <location>
        <begin position="905"/>
        <end position="968"/>
    </location>
</feature>
<protein>
    <submittedName>
        <fullName evidence="6">Uncharacterized protein</fullName>
    </submittedName>
</protein>
<dbReference type="InterPro" id="IPR022998">
    <property type="entry name" value="ThiamineP_synth_TenI"/>
</dbReference>
<dbReference type="SUPFAM" id="SSF51391">
    <property type="entry name" value="Thiamin phosphate synthase"/>
    <property type="match status" value="1"/>
</dbReference>
<comment type="caution">
    <text evidence="6">The sequence shown here is derived from an EMBL/GenBank/DDBJ whole genome shotgun (WGS) entry which is preliminary data.</text>
</comment>
<dbReference type="PANTHER" id="PTHR43681:SF1">
    <property type="entry name" value="SARCALUMENIN"/>
    <property type="match status" value="1"/>
</dbReference>
<dbReference type="GO" id="GO:0010027">
    <property type="term" value="P:thylakoid membrane organization"/>
    <property type="evidence" value="ECO:0007669"/>
    <property type="project" value="TreeGrafter"/>
</dbReference>
<dbReference type="InterPro" id="IPR005225">
    <property type="entry name" value="Small_GTP-bd"/>
</dbReference>
<dbReference type="GO" id="GO:0031969">
    <property type="term" value="C:chloroplast membrane"/>
    <property type="evidence" value="ECO:0007669"/>
    <property type="project" value="TreeGrafter"/>
</dbReference>
<evidence type="ECO:0000256" key="3">
    <source>
        <dbReference type="SAM" id="Phobius"/>
    </source>
</evidence>
<feature type="region of interest" description="Disordered" evidence="2">
    <location>
        <begin position="739"/>
        <end position="758"/>
    </location>
</feature>
<dbReference type="InterPro" id="IPR027417">
    <property type="entry name" value="P-loop_NTPase"/>
</dbReference>
<evidence type="ECO:0000256" key="1">
    <source>
        <dbReference type="SAM" id="Coils"/>
    </source>
</evidence>
<keyword evidence="1" id="KW-0175">Coiled coil</keyword>
<feature type="coiled-coil region" evidence="1">
    <location>
        <begin position="590"/>
        <end position="646"/>
    </location>
</feature>
<dbReference type="CDD" id="cd00564">
    <property type="entry name" value="TMP_TenI"/>
    <property type="match status" value="1"/>
</dbReference>
<proteinExistence type="predicted"/>
<gene>
    <name evidence="6" type="ORF">WJX84_002774</name>
</gene>
<dbReference type="AlphaFoldDB" id="A0AAW1TKU0"/>